<dbReference type="NCBIfam" id="TIGR01420">
    <property type="entry name" value="pilT_fam"/>
    <property type="match status" value="1"/>
</dbReference>
<evidence type="ECO:0000259" key="2">
    <source>
        <dbReference type="PROSITE" id="PS00662"/>
    </source>
</evidence>
<reference evidence="3 4" key="1">
    <citation type="submission" date="2016-01" db="EMBL/GenBank/DDBJ databases">
        <title>High potential of lignocellulose degradation of a new Verrucomicrobia species.</title>
        <authorList>
            <person name="Wang Y."/>
            <person name="Shi Y."/>
            <person name="Qiu Z."/>
            <person name="Liu S."/>
            <person name="Yang H."/>
        </authorList>
    </citation>
    <scope>NUCLEOTIDE SEQUENCE [LARGE SCALE GENOMIC DNA]</scope>
    <source>
        <strain evidence="3 4">TSB47</strain>
    </source>
</reference>
<gene>
    <name evidence="3" type="ORF">AW736_26200</name>
</gene>
<evidence type="ECO:0000256" key="1">
    <source>
        <dbReference type="ARBA" id="ARBA00006611"/>
    </source>
</evidence>
<dbReference type="RefSeq" id="WP_084442755.1">
    <property type="nucleotide sequence ID" value="NZ_CP109797.1"/>
</dbReference>
<dbReference type="SUPFAM" id="SSF52540">
    <property type="entry name" value="P-loop containing nucleoside triphosphate hydrolases"/>
    <property type="match status" value="1"/>
</dbReference>
<dbReference type="Gene3D" id="3.30.450.90">
    <property type="match status" value="1"/>
</dbReference>
<dbReference type="STRING" id="1184151.AW736_26200"/>
<dbReference type="EMBL" id="LRRQ01000003">
    <property type="protein sequence ID" value="OAM91874.1"/>
    <property type="molecule type" value="Genomic_DNA"/>
</dbReference>
<feature type="domain" description="Bacterial type II secretion system protein E" evidence="2">
    <location>
        <begin position="202"/>
        <end position="216"/>
    </location>
</feature>
<evidence type="ECO:0000313" key="3">
    <source>
        <dbReference type="EMBL" id="OAM91874.1"/>
    </source>
</evidence>
<dbReference type="InterPro" id="IPR050921">
    <property type="entry name" value="T4SS_GSP_E_ATPase"/>
</dbReference>
<dbReference type="Proteomes" id="UP000078486">
    <property type="component" value="Unassembled WGS sequence"/>
</dbReference>
<dbReference type="SMART" id="SM00382">
    <property type="entry name" value="AAA"/>
    <property type="match status" value="1"/>
</dbReference>
<name>A0A178IPP0_9BACT</name>
<organism evidence="3 4">
    <name type="scientific">Termitidicoccus mucosus</name>
    <dbReference type="NCBI Taxonomy" id="1184151"/>
    <lineage>
        <taxon>Bacteria</taxon>
        <taxon>Pseudomonadati</taxon>
        <taxon>Verrucomicrobiota</taxon>
        <taxon>Opitutia</taxon>
        <taxon>Opitutales</taxon>
        <taxon>Opitutaceae</taxon>
        <taxon>Termitidicoccus</taxon>
    </lineage>
</organism>
<sequence length="359" mass="39520">MIKLKENPGLVAMNAPFIEPIEHGVSMGASDITLCADMPVIYRVEGQLLFGKRLPENHFNELHTFLEQTGARRHLKNHDSLSFDHDGSRFRLSYYSSEDGDTIELRLLPKAPRPLAELGVPAGFLKLLDAPRGIIIVTGTTGSGKTTTLGGAIDQINSTQSHKIITLEDPIEIRHENRKSIVKHRELGRHFQSFPEAIRAAMRQDPDIILLGELRDPETMSAALTAAETGHLVFATAHTKDAAGCVSRVLDALPGSDALASLAGSLVGVLAQQLIPGTDGKRVAAFELLINTQAVRNCIREKRIDHIRDEIGRNSTLGMVTMDYSLEQLVRTRRITKETALSFCMNQAELKRKLDQLPS</sequence>
<comment type="caution">
    <text evidence="3">The sequence shown here is derived from an EMBL/GenBank/DDBJ whole genome shotgun (WGS) entry which is preliminary data.</text>
</comment>
<accession>A0A178IPP0</accession>
<dbReference type="Pfam" id="PF00437">
    <property type="entry name" value="T2SSE"/>
    <property type="match status" value="1"/>
</dbReference>
<protein>
    <recommendedName>
        <fullName evidence="2">Bacterial type II secretion system protein E domain-containing protein</fullName>
    </recommendedName>
</protein>
<dbReference type="PROSITE" id="PS00662">
    <property type="entry name" value="T2SP_E"/>
    <property type="match status" value="1"/>
</dbReference>
<dbReference type="InterPro" id="IPR003593">
    <property type="entry name" value="AAA+_ATPase"/>
</dbReference>
<dbReference type="Gene3D" id="3.40.50.300">
    <property type="entry name" value="P-loop containing nucleotide triphosphate hydrolases"/>
    <property type="match status" value="1"/>
</dbReference>
<dbReference type="InterPro" id="IPR027417">
    <property type="entry name" value="P-loop_NTPase"/>
</dbReference>
<dbReference type="OrthoDB" id="9805147at2"/>
<evidence type="ECO:0000313" key="4">
    <source>
        <dbReference type="Proteomes" id="UP000078486"/>
    </source>
</evidence>
<dbReference type="PANTHER" id="PTHR30486:SF6">
    <property type="entry name" value="TYPE IV PILUS RETRACTATION ATPASE PILT"/>
    <property type="match status" value="1"/>
</dbReference>
<dbReference type="InterPro" id="IPR001482">
    <property type="entry name" value="T2SS/T4SS_dom"/>
</dbReference>
<dbReference type="GO" id="GO:0005524">
    <property type="term" value="F:ATP binding"/>
    <property type="evidence" value="ECO:0007669"/>
    <property type="project" value="InterPro"/>
</dbReference>
<comment type="similarity">
    <text evidence="1">Belongs to the GSP E family.</text>
</comment>
<dbReference type="InterPro" id="IPR006321">
    <property type="entry name" value="PilT/PilU"/>
</dbReference>
<dbReference type="AlphaFoldDB" id="A0A178IPP0"/>
<proteinExistence type="inferred from homology"/>
<dbReference type="PANTHER" id="PTHR30486">
    <property type="entry name" value="TWITCHING MOTILITY PROTEIN PILT"/>
    <property type="match status" value="1"/>
</dbReference>
<keyword evidence="4" id="KW-1185">Reference proteome</keyword>
<dbReference type="GO" id="GO:0016887">
    <property type="term" value="F:ATP hydrolysis activity"/>
    <property type="evidence" value="ECO:0007669"/>
    <property type="project" value="InterPro"/>
</dbReference>